<feature type="non-terminal residue" evidence="1">
    <location>
        <position position="79"/>
    </location>
</feature>
<accession>A0A7D9LES1</accession>
<sequence>NNAKGGYNAPEKTQKKSSKDWFQMNYYMSGPGKGQTILPIEWTNQHGCGHGDLNCNIVLQYKCQPTTITEKHRVMRNGT</sequence>
<keyword evidence="2" id="KW-1185">Reference proteome</keyword>
<dbReference type="AlphaFoldDB" id="A0A7D9LES1"/>
<reference evidence="1" key="1">
    <citation type="submission" date="2020-04" db="EMBL/GenBank/DDBJ databases">
        <authorList>
            <person name="Alioto T."/>
            <person name="Alioto T."/>
            <person name="Gomez Garrido J."/>
        </authorList>
    </citation>
    <scope>NUCLEOTIDE SEQUENCE</scope>
    <source>
        <strain evidence="1">A484AB</strain>
    </source>
</reference>
<dbReference type="PANTHER" id="PTHR35170:SF2">
    <property type="entry name" value="PROTEIN DD3-3"/>
    <property type="match status" value="1"/>
</dbReference>
<dbReference type="PANTHER" id="PTHR35170">
    <property type="entry name" value="PROTEIN DD3-3"/>
    <property type="match status" value="1"/>
</dbReference>
<comment type="caution">
    <text evidence="1">The sequence shown here is derived from an EMBL/GenBank/DDBJ whole genome shotgun (WGS) entry which is preliminary data.</text>
</comment>
<dbReference type="EMBL" id="CACRXK020017591">
    <property type="protein sequence ID" value="CAB4031394.1"/>
    <property type="molecule type" value="Genomic_DNA"/>
</dbReference>
<proteinExistence type="predicted"/>
<protein>
    <submittedName>
        <fullName evidence="1">Uncharacterized protein</fullName>
    </submittedName>
</protein>
<gene>
    <name evidence="1" type="ORF">PACLA_8A002711</name>
</gene>
<organism evidence="1 2">
    <name type="scientific">Paramuricea clavata</name>
    <name type="common">Red gorgonian</name>
    <name type="synonym">Violescent sea-whip</name>
    <dbReference type="NCBI Taxonomy" id="317549"/>
    <lineage>
        <taxon>Eukaryota</taxon>
        <taxon>Metazoa</taxon>
        <taxon>Cnidaria</taxon>
        <taxon>Anthozoa</taxon>
        <taxon>Octocorallia</taxon>
        <taxon>Malacalcyonacea</taxon>
        <taxon>Plexauridae</taxon>
        <taxon>Paramuricea</taxon>
    </lineage>
</organism>
<dbReference type="Proteomes" id="UP001152795">
    <property type="component" value="Unassembled WGS sequence"/>
</dbReference>
<dbReference type="InterPro" id="IPR053320">
    <property type="entry name" value="Protein_DD3-3_O-glyco"/>
</dbReference>
<name>A0A7D9LES1_PARCT</name>
<evidence type="ECO:0000313" key="2">
    <source>
        <dbReference type="Proteomes" id="UP001152795"/>
    </source>
</evidence>
<evidence type="ECO:0000313" key="1">
    <source>
        <dbReference type="EMBL" id="CAB4031394.1"/>
    </source>
</evidence>
<dbReference type="OrthoDB" id="10217457at2759"/>